<feature type="compositionally biased region" description="Basic and acidic residues" evidence="1">
    <location>
        <begin position="122"/>
        <end position="133"/>
    </location>
</feature>
<feature type="signal peptide" evidence="2">
    <location>
        <begin position="1"/>
        <end position="23"/>
    </location>
</feature>
<dbReference type="HOGENOM" id="CLU_1577939_0_0_1"/>
<organism evidence="3 4">
    <name type="scientific">Ciona intestinalis</name>
    <name type="common">Transparent sea squirt</name>
    <name type="synonym">Ascidia intestinalis</name>
    <dbReference type="NCBI Taxonomy" id="7719"/>
    <lineage>
        <taxon>Eukaryota</taxon>
        <taxon>Metazoa</taxon>
        <taxon>Chordata</taxon>
        <taxon>Tunicata</taxon>
        <taxon>Ascidiacea</taxon>
        <taxon>Phlebobranchia</taxon>
        <taxon>Cionidae</taxon>
        <taxon>Ciona</taxon>
    </lineage>
</organism>
<name>H2XJL9_CIOIN</name>
<accession>H2XJL9</accession>
<evidence type="ECO:0000256" key="1">
    <source>
        <dbReference type="SAM" id="MobiDB-lite"/>
    </source>
</evidence>
<evidence type="ECO:0000313" key="3">
    <source>
        <dbReference type="Ensembl" id="ENSCINP00000029851.1"/>
    </source>
</evidence>
<dbReference type="EMBL" id="EAAA01002428">
    <property type="status" value="NOT_ANNOTATED_CDS"/>
    <property type="molecule type" value="Genomic_DNA"/>
</dbReference>
<evidence type="ECO:0000313" key="4">
    <source>
        <dbReference type="Proteomes" id="UP000008144"/>
    </source>
</evidence>
<reference evidence="3" key="3">
    <citation type="submission" date="2025-08" db="UniProtKB">
        <authorList>
            <consortium name="Ensembl"/>
        </authorList>
    </citation>
    <scope>IDENTIFICATION</scope>
</reference>
<protein>
    <submittedName>
        <fullName evidence="3">Uncharacterized protein</fullName>
    </submittedName>
</protein>
<keyword evidence="2" id="KW-0732">Signal</keyword>
<reference evidence="3" key="2">
    <citation type="journal article" date="2008" name="Genome Biol.">
        <title>Improved genome assembly and evidence-based global gene model set for the chordate Ciona intestinalis: new insight into intron and operon populations.</title>
        <authorList>
            <person name="Satou Y."/>
            <person name="Mineta K."/>
            <person name="Ogasawara M."/>
            <person name="Sasakura Y."/>
            <person name="Shoguchi E."/>
            <person name="Ueno K."/>
            <person name="Yamada L."/>
            <person name="Matsumoto J."/>
            <person name="Wasserscheid J."/>
            <person name="Dewar K."/>
            <person name="Wiley G.B."/>
            <person name="Macmil S.L."/>
            <person name="Roe B.A."/>
            <person name="Zeller R.W."/>
            <person name="Hastings K.E."/>
            <person name="Lemaire P."/>
            <person name="Lindquist E."/>
            <person name="Endo T."/>
            <person name="Hotta K."/>
            <person name="Inaba K."/>
        </authorList>
    </citation>
    <scope>NUCLEOTIDE SEQUENCE [LARGE SCALE GENOMIC DNA]</scope>
    <source>
        <strain evidence="3">wild type</strain>
    </source>
</reference>
<sequence>MLLLHIAAVAFNVLLLCGDGSNARPIFSASSDKILINRMKRSEQSSVLLELDSNMVLNGESHSPLETLRKKRSEEAYRPPISPTGLDRKKRSEEEEVYGPPQGLDRKKRSEEEEVYGPPTGLDRKKRSEKEEVYAPPNGLDRKKRSEEEEVYGPPNGLDRKKRSEKEEV</sequence>
<reference evidence="4" key="1">
    <citation type="journal article" date="2002" name="Science">
        <title>The draft genome of Ciona intestinalis: insights into chordate and vertebrate origins.</title>
        <authorList>
            <person name="Dehal P."/>
            <person name="Satou Y."/>
            <person name="Campbell R.K."/>
            <person name="Chapman J."/>
            <person name="Degnan B."/>
            <person name="De Tomaso A."/>
            <person name="Davidson B."/>
            <person name="Di Gregorio A."/>
            <person name="Gelpke M."/>
            <person name="Goodstein D.M."/>
            <person name="Harafuji N."/>
            <person name="Hastings K.E."/>
            <person name="Ho I."/>
            <person name="Hotta K."/>
            <person name="Huang W."/>
            <person name="Kawashima T."/>
            <person name="Lemaire P."/>
            <person name="Martinez D."/>
            <person name="Meinertzhagen I.A."/>
            <person name="Necula S."/>
            <person name="Nonaka M."/>
            <person name="Putnam N."/>
            <person name="Rash S."/>
            <person name="Saiga H."/>
            <person name="Satake M."/>
            <person name="Terry A."/>
            <person name="Yamada L."/>
            <person name="Wang H.G."/>
            <person name="Awazu S."/>
            <person name="Azumi K."/>
            <person name="Boore J."/>
            <person name="Branno M."/>
            <person name="Chin-Bow S."/>
            <person name="DeSantis R."/>
            <person name="Doyle S."/>
            <person name="Francino P."/>
            <person name="Keys D.N."/>
            <person name="Haga S."/>
            <person name="Hayashi H."/>
            <person name="Hino K."/>
            <person name="Imai K.S."/>
            <person name="Inaba K."/>
            <person name="Kano S."/>
            <person name="Kobayashi K."/>
            <person name="Kobayashi M."/>
            <person name="Lee B.I."/>
            <person name="Makabe K.W."/>
            <person name="Manohar C."/>
            <person name="Matassi G."/>
            <person name="Medina M."/>
            <person name="Mochizuki Y."/>
            <person name="Mount S."/>
            <person name="Morishita T."/>
            <person name="Miura S."/>
            <person name="Nakayama A."/>
            <person name="Nishizaka S."/>
            <person name="Nomoto H."/>
            <person name="Ohta F."/>
            <person name="Oishi K."/>
            <person name="Rigoutsos I."/>
            <person name="Sano M."/>
            <person name="Sasaki A."/>
            <person name="Sasakura Y."/>
            <person name="Shoguchi E."/>
            <person name="Shin-i T."/>
            <person name="Spagnuolo A."/>
            <person name="Stainier D."/>
            <person name="Suzuki M.M."/>
            <person name="Tassy O."/>
            <person name="Takatori N."/>
            <person name="Tokuoka M."/>
            <person name="Yagi K."/>
            <person name="Yoshizaki F."/>
            <person name="Wada S."/>
            <person name="Zhang C."/>
            <person name="Hyatt P.D."/>
            <person name="Larimer F."/>
            <person name="Detter C."/>
            <person name="Doggett N."/>
            <person name="Glavina T."/>
            <person name="Hawkins T."/>
            <person name="Richardson P."/>
            <person name="Lucas S."/>
            <person name="Kohara Y."/>
            <person name="Levine M."/>
            <person name="Satoh N."/>
            <person name="Rokhsar D.S."/>
        </authorList>
    </citation>
    <scope>NUCLEOTIDE SEQUENCE [LARGE SCALE GENOMIC DNA]</scope>
</reference>
<dbReference type="AlphaFoldDB" id="H2XJL9"/>
<dbReference type="Proteomes" id="UP000008144">
    <property type="component" value="Chromosome 7"/>
</dbReference>
<reference evidence="3" key="4">
    <citation type="submission" date="2025-09" db="UniProtKB">
        <authorList>
            <consortium name="Ensembl"/>
        </authorList>
    </citation>
    <scope>IDENTIFICATION</scope>
</reference>
<dbReference type="InParanoid" id="H2XJL9"/>
<evidence type="ECO:0000256" key="2">
    <source>
        <dbReference type="SAM" id="SignalP"/>
    </source>
</evidence>
<dbReference type="Ensembl" id="ENSCINT00000035296.1">
    <property type="protein sequence ID" value="ENSCINP00000029851.1"/>
    <property type="gene ID" value="ENSCING00000018248.1"/>
</dbReference>
<proteinExistence type="predicted"/>
<feature type="compositionally biased region" description="Basic and acidic residues" evidence="1">
    <location>
        <begin position="158"/>
        <end position="169"/>
    </location>
</feature>
<feature type="region of interest" description="Disordered" evidence="1">
    <location>
        <begin position="62"/>
        <end position="169"/>
    </location>
</feature>
<feature type="chain" id="PRO_5003577138" evidence="2">
    <location>
        <begin position="24"/>
        <end position="169"/>
    </location>
</feature>
<keyword evidence="4" id="KW-1185">Reference proteome</keyword>